<protein>
    <submittedName>
        <fullName evidence="3">SH3 domain-containing protein</fullName>
    </submittedName>
</protein>
<dbReference type="InterPro" id="IPR003646">
    <property type="entry name" value="SH3-like_bac-type"/>
</dbReference>
<keyword evidence="4" id="KW-1185">Reference proteome</keyword>
<name>A0ABS7Q7Y7_9ACTN</name>
<feature type="signal peptide" evidence="1">
    <location>
        <begin position="1"/>
        <end position="29"/>
    </location>
</feature>
<evidence type="ECO:0000313" key="4">
    <source>
        <dbReference type="Proteomes" id="UP000778578"/>
    </source>
</evidence>
<evidence type="ECO:0000313" key="3">
    <source>
        <dbReference type="EMBL" id="MBY8879063.1"/>
    </source>
</evidence>
<evidence type="ECO:0000256" key="1">
    <source>
        <dbReference type="SAM" id="SignalP"/>
    </source>
</evidence>
<evidence type="ECO:0000259" key="2">
    <source>
        <dbReference type="Pfam" id="PF08239"/>
    </source>
</evidence>
<gene>
    <name evidence="3" type="ORF">K7862_15660</name>
</gene>
<dbReference type="EMBL" id="JAINZZ010000016">
    <property type="protein sequence ID" value="MBY8879063.1"/>
    <property type="molecule type" value="Genomic_DNA"/>
</dbReference>
<proteinExistence type="predicted"/>
<accession>A0ABS7Q7Y7</accession>
<sequence>MTGLASRKTTIAALVTGTLAVGLLTPATAGALAPGHDNGNTATRATTVTTAPAAAAPATAPTTAKAASYVNGKVVSAVALRIRSRAATNAADLGSLAPNTVVKLSCKVHGQNVGGNDVWYDLYSRSGWVAARYVRNVGVVPFC</sequence>
<keyword evidence="1" id="KW-0732">Signal</keyword>
<reference evidence="3 4" key="1">
    <citation type="submission" date="2021-08" db="EMBL/GenBank/DDBJ databases">
        <title>WGS of actinomycetes from Thailand.</title>
        <authorList>
            <person name="Thawai C."/>
        </authorList>
    </citation>
    <scope>NUCLEOTIDE SEQUENCE [LARGE SCALE GENOMIC DNA]</scope>
    <source>
        <strain evidence="3 4">PLK6-54</strain>
    </source>
</reference>
<dbReference type="Gene3D" id="2.30.30.40">
    <property type="entry name" value="SH3 Domains"/>
    <property type="match status" value="1"/>
</dbReference>
<dbReference type="Proteomes" id="UP000778578">
    <property type="component" value="Unassembled WGS sequence"/>
</dbReference>
<comment type="caution">
    <text evidence="3">The sequence shown here is derived from an EMBL/GenBank/DDBJ whole genome shotgun (WGS) entry which is preliminary data.</text>
</comment>
<dbReference type="Pfam" id="PF08239">
    <property type="entry name" value="SH3_3"/>
    <property type="match status" value="1"/>
</dbReference>
<feature type="domain" description="SH3b" evidence="2">
    <location>
        <begin position="79"/>
        <end position="134"/>
    </location>
</feature>
<feature type="chain" id="PRO_5046859280" evidence="1">
    <location>
        <begin position="30"/>
        <end position="143"/>
    </location>
</feature>
<organism evidence="3 4">
    <name type="scientific">Actinacidiphila acidipaludis</name>
    <dbReference type="NCBI Taxonomy" id="2873382"/>
    <lineage>
        <taxon>Bacteria</taxon>
        <taxon>Bacillati</taxon>
        <taxon>Actinomycetota</taxon>
        <taxon>Actinomycetes</taxon>
        <taxon>Kitasatosporales</taxon>
        <taxon>Streptomycetaceae</taxon>
        <taxon>Actinacidiphila</taxon>
    </lineage>
</organism>
<dbReference type="RefSeq" id="WP_222963198.1">
    <property type="nucleotide sequence ID" value="NZ_JAINZZ010000016.1"/>
</dbReference>